<sequence>MICVAKPIAKDCDGRTLLGKRHSFEQNNRKNERSLTKTRTRTVTSTSTSISTQNHSTLMHRHNNNNNNNNNINTTGTTYINNKNTSPVTINISDIPSKSNGIRLSPSYSMPINSPSQRPLSFPPPGLDDEDRMKLMSDIMQAKEELLRFRNEMDGLAQQINGMELDLKDSKDRVLEIEDDLTSTQEVNVDLQVLLENAVKTQKESDGKTTHMIRNMHSNLANIVYENSQLQERLASLALHQEKYHGNVMDVGERMREYAHMLEQAQGTIQFLQAPPRYLSSSSSRPLIKTKEDILNALSIRDGLSSRRASDVSSMYLTEDEEVLGIASRKQSETTTFITTPSASPDSAVASISSVTTSSSRPGSISPDIAELYRHRIIRKRPSLPSGGMSPLFSSVAAPITKTATHVNRTSIKEKNKKHIPSSPVPVPVSTTPTATGGIAIALDDNSNSISGGIASSSPQQGLRLLLRNQGGHGLGLSSIPK</sequence>
<evidence type="ECO:0000313" key="4">
    <source>
        <dbReference type="Proteomes" id="UP000646827"/>
    </source>
</evidence>
<evidence type="ECO:0000256" key="1">
    <source>
        <dbReference type="SAM" id="Coils"/>
    </source>
</evidence>
<evidence type="ECO:0000256" key="2">
    <source>
        <dbReference type="SAM" id="MobiDB-lite"/>
    </source>
</evidence>
<evidence type="ECO:0000313" key="3">
    <source>
        <dbReference type="EMBL" id="KAG2220160.1"/>
    </source>
</evidence>
<feature type="compositionally biased region" description="Low complexity" evidence="2">
    <location>
        <begin position="41"/>
        <end position="54"/>
    </location>
</feature>
<keyword evidence="4" id="KW-1185">Reference proteome</keyword>
<keyword evidence="1" id="KW-0175">Coiled coil</keyword>
<proteinExistence type="predicted"/>
<dbReference type="AlphaFoldDB" id="A0A8H7VH00"/>
<feature type="coiled-coil region" evidence="1">
    <location>
        <begin position="132"/>
        <end position="180"/>
    </location>
</feature>
<accession>A0A8H7VH00</accession>
<protein>
    <submittedName>
        <fullName evidence="3">Uncharacterized protein</fullName>
    </submittedName>
</protein>
<organism evidence="3 4">
    <name type="scientific">Circinella minor</name>
    <dbReference type="NCBI Taxonomy" id="1195481"/>
    <lineage>
        <taxon>Eukaryota</taxon>
        <taxon>Fungi</taxon>
        <taxon>Fungi incertae sedis</taxon>
        <taxon>Mucoromycota</taxon>
        <taxon>Mucoromycotina</taxon>
        <taxon>Mucoromycetes</taxon>
        <taxon>Mucorales</taxon>
        <taxon>Lichtheimiaceae</taxon>
        <taxon>Circinella</taxon>
    </lineage>
</organism>
<dbReference type="Proteomes" id="UP000646827">
    <property type="component" value="Unassembled WGS sequence"/>
</dbReference>
<gene>
    <name evidence="3" type="ORF">INT45_013858</name>
</gene>
<comment type="caution">
    <text evidence="3">The sequence shown here is derived from an EMBL/GenBank/DDBJ whole genome shotgun (WGS) entry which is preliminary data.</text>
</comment>
<dbReference type="OrthoDB" id="2277387at2759"/>
<feature type="compositionally biased region" description="Basic and acidic residues" evidence="2">
    <location>
        <begin position="26"/>
        <end position="35"/>
    </location>
</feature>
<dbReference type="EMBL" id="JAEPRB010000150">
    <property type="protein sequence ID" value="KAG2220160.1"/>
    <property type="molecule type" value="Genomic_DNA"/>
</dbReference>
<name>A0A8H7VH00_9FUNG</name>
<reference evidence="3 4" key="1">
    <citation type="submission" date="2020-12" db="EMBL/GenBank/DDBJ databases">
        <title>Metabolic potential, ecology and presence of endohyphal bacteria is reflected in genomic diversity of Mucoromycotina.</title>
        <authorList>
            <person name="Muszewska A."/>
            <person name="Okrasinska A."/>
            <person name="Steczkiewicz K."/>
            <person name="Drgas O."/>
            <person name="Orlowska M."/>
            <person name="Perlinska-Lenart U."/>
            <person name="Aleksandrzak-Piekarczyk T."/>
            <person name="Szatraj K."/>
            <person name="Zielenkiewicz U."/>
            <person name="Pilsyk S."/>
            <person name="Malc E."/>
            <person name="Mieczkowski P."/>
            <person name="Kruszewska J.S."/>
            <person name="Biernat P."/>
            <person name="Pawlowska J."/>
        </authorList>
    </citation>
    <scope>NUCLEOTIDE SEQUENCE [LARGE SCALE GENOMIC DNA]</scope>
    <source>
        <strain evidence="3 4">CBS 142.35</strain>
    </source>
</reference>
<feature type="region of interest" description="Disordered" evidence="2">
    <location>
        <begin position="26"/>
        <end position="54"/>
    </location>
</feature>